<geneLocation type="plasmid" evidence="1 2">
    <name>p03</name>
</geneLocation>
<dbReference type="Gene3D" id="3.90.1530.10">
    <property type="entry name" value="Conserved hypothetical protein from pyrococcus furiosus pfu- 392566-001, ParB domain"/>
    <property type="match status" value="1"/>
</dbReference>
<dbReference type="InterPro" id="IPR036086">
    <property type="entry name" value="ParB/Sulfiredoxin_sf"/>
</dbReference>
<evidence type="ECO:0000313" key="2">
    <source>
        <dbReference type="Proteomes" id="UP000005259"/>
    </source>
</evidence>
<accession>A0A9W3JGU9</accession>
<dbReference type="KEGG" id="bti:BTG_32728"/>
<sequence>MPQKITLTGMPKSEVRDCNTYFAFEMIEKGSPTGPKGIPFKSTPITYTVFVSKKQFNKIEMNPEGFKHTKLLVQGEPTLDVSVEKCPGEIGVICMQIQGLPSKLEKEEKPAQKQPIEHPPEGTQDILLCKEIVLGETFKTSTPRQEKQDIVIESIKKTGTIDTPILIDKETNLLKDGFSRYFVAQKMNLEYVPVCYT</sequence>
<dbReference type="Proteomes" id="UP000005259">
    <property type="component" value="Plasmid p03"/>
</dbReference>
<proteinExistence type="predicted"/>
<dbReference type="EMBL" id="CP003755">
    <property type="protein sequence ID" value="AFQ19877.1"/>
    <property type="molecule type" value="Genomic_DNA"/>
</dbReference>
<dbReference type="RefSeq" id="WP_001135707.1">
    <property type="nucleotide sequence ID" value="NC_018487.1"/>
</dbReference>
<evidence type="ECO:0000313" key="1">
    <source>
        <dbReference type="EMBL" id="AFQ19877.1"/>
    </source>
</evidence>
<dbReference type="AlphaFoldDB" id="A0A9W3JGU9"/>
<name>A0A9W3JGU9_BACTU</name>
<reference evidence="1 2" key="1">
    <citation type="submission" date="2012-08" db="EMBL/GenBank/DDBJ databases">
        <authorList>
            <person name="Doggett N."/>
            <person name="Teshima H."/>
            <person name="Bruce D."/>
            <person name="Detter J.C."/>
            <person name="Johnson S.L."/>
            <person name="Han C."/>
        </authorList>
    </citation>
    <scope>NUCLEOTIDE SEQUENCE [LARGE SCALE GENOMIC DNA]</scope>
    <source>
        <strain evidence="1 2">HD-771</strain>
        <plasmid evidence="1 2">p03</plasmid>
    </source>
</reference>
<dbReference type="SUPFAM" id="SSF110849">
    <property type="entry name" value="ParB/Sulfiredoxin"/>
    <property type="match status" value="1"/>
</dbReference>
<keyword evidence="1" id="KW-0614">Plasmid</keyword>
<organism evidence="1 2">
    <name type="scientific">Bacillus thuringiensis HD-771</name>
    <dbReference type="NCBI Taxonomy" id="1218175"/>
    <lineage>
        <taxon>Bacteria</taxon>
        <taxon>Bacillati</taxon>
        <taxon>Bacillota</taxon>
        <taxon>Bacilli</taxon>
        <taxon>Bacillales</taxon>
        <taxon>Bacillaceae</taxon>
        <taxon>Bacillus</taxon>
        <taxon>Bacillus cereus group</taxon>
    </lineage>
</organism>
<protein>
    <submittedName>
        <fullName evidence="1">Plasmid stability protein</fullName>
    </submittedName>
</protein>
<gene>
    <name evidence="1" type="ORF">BTG_32728</name>
</gene>